<organism evidence="2 3">
    <name type="scientific">Candidatus Clostridium radicumherbarum</name>
    <dbReference type="NCBI Taxonomy" id="3381662"/>
    <lineage>
        <taxon>Bacteria</taxon>
        <taxon>Bacillati</taxon>
        <taxon>Bacillota</taxon>
        <taxon>Clostridia</taxon>
        <taxon>Eubacteriales</taxon>
        <taxon>Clostridiaceae</taxon>
        <taxon>Clostridium</taxon>
    </lineage>
</organism>
<sequence>MKFRVIFLKKKHIYYIILSIILIILFIILLFTKKTTETFNTLVSNNKMIQADLTGDGKKDILYIKTEKDKYYLEVNTGDKSFYLEPDKKLATTGIYDEFNPLKITLMDITRDKIPEIFIQSNQKDTSLQHIFFWNGSKFNDIFCSSNNIIGFCDSSNNKTPKFLTGKIVGNKIELSSYMFMYDKGKLENIVFNYKDNFLGKDTIYSFIKYIEGLPQSESNSPANIFYPGLNGQDLSVIGRLAGEQNTYSFQNSVFKDSKSDKNGIITDVTWTLNFKAVSNISIGKTRNYTLNVYLRPEGKSDDSNYFKIIAITLN</sequence>
<proteinExistence type="predicted"/>
<dbReference type="InterPro" id="IPR028994">
    <property type="entry name" value="Integrin_alpha_N"/>
</dbReference>
<evidence type="ECO:0000313" key="2">
    <source>
        <dbReference type="EMBL" id="MFL0267271.1"/>
    </source>
</evidence>
<keyword evidence="3" id="KW-1185">Reference proteome</keyword>
<reference evidence="2 3" key="1">
    <citation type="submission" date="2024-11" db="EMBL/GenBank/DDBJ databases">
        <authorList>
            <person name="Heng Y.C."/>
            <person name="Lim A.C.H."/>
            <person name="Lee J.K.Y."/>
            <person name="Kittelmann S."/>
        </authorList>
    </citation>
    <scope>NUCLEOTIDE SEQUENCE [LARGE SCALE GENOMIC DNA]</scope>
    <source>
        <strain evidence="2 3">WILCCON 0202</strain>
    </source>
</reference>
<name>A0ABW8TQ10_9CLOT</name>
<feature type="transmembrane region" description="Helical" evidence="1">
    <location>
        <begin position="12"/>
        <end position="31"/>
    </location>
</feature>
<keyword evidence="1" id="KW-0472">Membrane</keyword>
<keyword evidence="1" id="KW-0812">Transmembrane</keyword>
<dbReference type="RefSeq" id="WP_406763878.1">
    <property type="nucleotide sequence ID" value="NZ_JBJHZY010000001.1"/>
</dbReference>
<protein>
    <submittedName>
        <fullName evidence="2">FG-GAP repeat domain-containing protein</fullName>
    </submittedName>
</protein>
<evidence type="ECO:0000256" key="1">
    <source>
        <dbReference type="SAM" id="Phobius"/>
    </source>
</evidence>
<keyword evidence="1" id="KW-1133">Transmembrane helix</keyword>
<dbReference type="EMBL" id="JBJHZY010000001">
    <property type="protein sequence ID" value="MFL0267271.1"/>
    <property type="molecule type" value="Genomic_DNA"/>
</dbReference>
<dbReference type="Proteomes" id="UP001623661">
    <property type="component" value="Unassembled WGS sequence"/>
</dbReference>
<comment type="caution">
    <text evidence="2">The sequence shown here is derived from an EMBL/GenBank/DDBJ whole genome shotgun (WGS) entry which is preliminary data.</text>
</comment>
<gene>
    <name evidence="2" type="ORF">ACJDUH_04070</name>
</gene>
<dbReference type="SUPFAM" id="SSF69318">
    <property type="entry name" value="Integrin alpha N-terminal domain"/>
    <property type="match status" value="1"/>
</dbReference>
<evidence type="ECO:0000313" key="3">
    <source>
        <dbReference type="Proteomes" id="UP001623661"/>
    </source>
</evidence>
<accession>A0ABW8TQ10</accession>